<evidence type="ECO:0000256" key="5">
    <source>
        <dbReference type="ARBA" id="ARBA00049629"/>
    </source>
</evidence>
<evidence type="ECO:0000313" key="8">
    <source>
        <dbReference type="EMBL" id="SAL53807.1"/>
    </source>
</evidence>
<comment type="subcellular location">
    <subcellularLocation>
        <location evidence="1">Periplasm</location>
    </subcellularLocation>
</comment>
<name>A0A158IBH6_9BURK</name>
<comment type="function">
    <text evidence="5">Part of a binding-protein-dependent transport system for a sugar.</text>
</comment>
<proteinExistence type="inferred from homology"/>
<evidence type="ECO:0000256" key="2">
    <source>
        <dbReference type="ARBA" id="ARBA00008520"/>
    </source>
</evidence>
<accession>A0A158IBH6</accession>
<feature type="signal peptide" evidence="7">
    <location>
        <begin position="1"/>
        <end position="22"/>
    </location>
</feature>
<feature type="chain" id="PRO_5008501922" description="Probable sugar-binding periplasmic protein" evidence="7">
    <location>
        <begin position="23"/>
        <end position="416"/>
    </location>
</feature>
<dbReference type="Gene3D" id="3.40.190.10">
    <property type="entry name" value="Periplasmic binding protein-like II"/>
    <property type="match status" value="2"/>
</dbReference>
<keyword evidence="3" id="KW-0813">Transport</keyword>
<dbReference type="AlphaFoldDB" id="A0A158IBH6"/>
<dbReference type="PANTHER" id="PTHR43649:SF28">
    <property type="entry name" value="BINDING PROTEIN COMPONENT OF ABC SUGAR TRANSPORTER-RELATED"/>
    <property type="match status" value="1"/>
</dbReference>
<dbReference type="InterPro" id="IPR050490">
    <property type="entry name" value="Bact_solute-bd_prot1"/>
</dbReference>
<keyword evidence="4 7" id="KW-0732">Signal</keyword>
<dbReference type="PANTHER" id="PTHR43649">
    <property type="entry name" value="ARABINOSE-BINDING PROTEIN-RELATED"/>
    <property type="match status" value="1"/>
</dbReference>
<organism evidence="8 9">
    <name type="scientific">Caballeronia udeis</name>
    <dbReference type="NCBI Taxonomy" id="1232866"/>
    <lineage>
        <taxon>Bacteria</taxon>
        <taxon>Pseudomonadati</taxon>
        <taxon>Pseudomonadota</taxon>
        <taxon>Betaproteobacteria</taxon>
        <taxon>Burkholderiales</taxon>
        <taxon>Burkholderiaceae</taxon>
        <taxon>Caballeronia</taxon>
    </lineage>
</organism>
<dbReference type="InterPro" id="IPR006059">
    <property type="entry name" value="SBP"/>
</dbReference>
<evidence type="ECO:0000313" key="9">
    <source>
        <dbReference type="Proteomes" id="UP000054683"/>
    </source>
</evidence>
<evidence type="ECO:0000256" key="3">
    <source>
        <dbReference type="ARBA" id="ARBA00022448"/>
    </source>
</evidence>
<dbReference type="Proteomes" id="UP000054683">
    <property type="component" value="Unassembled WGS sequence"/>
</dbReference>
<evidence type="ECO:0000256" key="7">
    <source>
        <dbReference type="SAM" id="SignalP"/>
    </source>
</evidence>
<evidence type="ECO:0000256" key="6">
    <source>
        <dbReference type="ARBA" id="ARBA00049753"/>
    </source>
</evidence>
<dbReference type="SUPFAM" id="SSF53850">
    <property type="entry name" value="Periplasmic binding protein-like II"/>
    <property type="match status" value="1"/>
</dbReference>
<evidence type="ECO:0000256" key="1">
    <source>
        <dbReference type="ARBA" id="ARBA00004418"/>
    </source>
</evidence>
<dbReference type="RefSeq" id="WP_062090027.1">
    <property type="nucleotide sequence ID" value="NZ_FCOK02000046.1"/>
</dbReference>
<dbReference type="EMBL" id="FCOK02000046">
    <property type="protein sequence ID" value="SAL53807.1"/>
    <property type="molecule type" value="Genomic_DNA"/>
</dbReference>
<sequence length="416" mass="45093">MMKMTATALAAVLLAAAGSAVAAPTVDVLHYWTSGSEASGLNELKTLLQKEGVVWKDAPVAGGTGMNAVQVLHARVAAGDPPAAVQLQPSQIATWGKEGQLRDLDDIATKNGWDKIISPELIPYLNVDKQYVAVPVNVHRNNWLWYNKQVFDKLGLAPPKTWDEFNAVGDKLKAAGVIPLALGGQPWQELDLFENLVLGIGGPEFYRKALVQQDESALRSPTMLKVFTELRKLNDYVDPNYPGRDWNLATAMLIQGKAAMQIQGDWAKGEMLLANKKANVDYGCVPAPGTAGDFTWIIDAFSFFKTKNADKVEGQTDMATAVLDKNFQEAFSLKKGSIPARVDVSSAKFDECGKQSFVDRAQAQANHTTIPSLAHNAAAAEDKTGVFLDTISSFFESKNMTPQQGIDRLVSGLQSL</sequence>
<protein>
    <recommendedName>
        <fullName evidence="6">Probable sugar-binding periplasmic protein</fullName>
    </recommendedName>
</protein>
<dbReference type="GO" id="GO:0042597">
    <property type="term" value="C:periplasmic space"/>
    <property type="evidence" value="ECO:0007669"/>
    <property type="project" value="UniProtKB-SubCell"/>
</dbReference>
<gene>
    <name evidence="8" type="ORF">AWB69_05690</name>
</gene>
<evidence type="ECO:0000256" key="4">
    <source>
        <dbReference type="ARBA" id="ARBA00022729"/>
    </source>
</evidence>
<comment type="similarity">
    <text evidence="2">Belongs to the bacterial solute-binding protein 1 family.</text>
</comment>
<reference evidence="8 9" key="1">
    <citation type="submission" date="2016-01" db="EMBL/GenBank/DDBJ databases">
        <authorList>
            <person name="Oliw E.H."/>
        </authorList>
    </citation>
    <scope>NUCLEOTIDE SEQUENCE [LARGE SCALE GENOMIC DNA]</scope>
    <source>
        <strain evidence="8">LMG 27134</strain>
    </source>
</reference>
<dbReference type="Pfam" id="PF01547">
    <property type="entry name" value="SBP_bac_1"/>
    <property type="match status" value="1"/>
</dbReference>